<dbReference type="CDD" id="cd13835">
    <property type="entry name" value="IHF_A"/>
    <property type="match status" value="1"/>
</dbReference>
<evidence type="ECO:0000256" key="2">
    <source>
        <dbReference type="ARBA" id="ARBA00018329"/>
    </source>
</evidence>
<comment type="similarity">
    <text evidence="1 8">Belongs to the bacterial histone-like protein family.</text>
</comment>
<evidence type="ECO:0000313" key="9">
    <source>
        <dbReference type="EMBL" id="AJE02186.1"/>
    </source>
</evidence>
<dbReference type="STRING" id="345632.GPICK_01275"/>
<keyword evidence="10" id="KW-1185">Reference proteome</keyword>
<dbReference type="KEGG" id="gpi:GPICK_01275"/>
<dbReference type="PRINTS" id="PR01727">
    <property type="entry name" value="DNABINDINGHU"/>
</dbReference>
<dbReference type="HOGENOM" id="CLU_105066_1_1_7"/>
<keyword evidence="5" id="KW-0238">DNA-binding</keyword>
<dbReference type="InterPro" id="IPR020816">
    <property type="entry name" value="Histone-like_DNA-bd_CS"/>
</dbReference>
<dbReference type="GO" id="GO:0006355">
    <property type="term" value="P:regulation of DNA-templated transcription"/>
    <property type="evidence" value="ECO:0007669"/>
    <property type="project" value="InterPro"/>
</dbReference>
<dbReference type="PANTHER" id="PTHR33175">
    <property type="entry name" value="DNA-BINDING PROTEIN HU"/>
    <property type="match status" value="1"/>
</dbReference>
<reference evidence="9 10" key="1">
    <citation type="journal article" date="2015" name="Genome Announc.">
        <title>Complete Genome of Geobacter pickeringii G13T, a Metal-Reducing Isolate from Sedimentary Kaolin Deposits.</title>
        <authorList>
            <person name="Badalamenti J.P."/>
            <person name="Bond D.R."/>
        </authorList>
    </citation>
    <scope>NUCLEOTIDE SEQUENCE [LARGE SCALE GENOMIC DNA]</scope>
    <source>
        <strain evidence="9 10">G13</strain>
    </source>
</reference>
<dbReference type="GO" id="GO:0030527">
    <property type="term" value="F:structural constituent of chromatin"/>
    <property type="evidence" value="ECO:0007669"/>
    <property type="project" value="InterPro"/>
</dbReference>
<gene>
    <name evidence="9" type="primary">ihfA</name>
    <name evidence="9" type="ORF">GPICK_01275</name>
</gene>
<dbReference type="Pfam" id="PF00216">
    <property type="entry name" value="Bac_DNA_binding"/>
    <property type="match status" value="1"/>
</dbReference>
<organism evidence="9 10">
    <name type="scientific">Geobacter pickeringii</name>
    <dbReference type="NCBI Taxonomy" id="345632"/>
    <lineage>
        <taxon>Bacteria</taxon>
        <taxon>Pseudomonadati</taxon>
        <taxon>Thermodesulfobacteriota</taxon>
        <taxon>Desulfuromonadia</taxon>
        <taxon>Geobacterales</taxon>
        <taxon>Geobacteraceae</taxon>
        <taxon>Geobacter</taxon>
    </lineage>
</organism>
<dbReference type="InterPro" id="IPR010992">
    <property type="entry name" value="IHF-like_DNA-bd_dom_sf"/>
</dbReference>
<dbReference type="GO" id="GO:0006417">
    <property type="term" value="P:regulation of translation"/>
    <property type="evidence" value="ECO:0007669"/>
    <property type="project" value="UniProtKB-KW"/>
</dbReference>
<sequence>MTKADIAETISARLITSQRESLDLVEAVLELVKGRLERGETVKISGFGIFEVKQKKDRRGRKPQTGEDLTIEARRVLTFRLSPLLKRSLTESLRPLSCPE</sequence>
<keyword evidence="6" id="KW-0804">Transcription</keyword>
<dbReference type="RefSeq" id="WP_039739820.1">
    <property type="nucleotide sequence ID" value="NZ_CP009788.1"/>
</dbReference>
<evidence type="ECO:0000256" key="3">
    <source>
        <dbReference type="ARBA" id="ARBA00022845"/>
    </source>
</evidence>
<protein>
    <recommendedName>
        <fullName evidence="2">Integration host factor subunit alpha</fullName>
    </recommendedName>
</protein>
<evidence type="ECO:0000256" key="8">
    <source>
        <dbReference type="RuleBase" id="RU003939"/>
    </source>
</evidence>
<evidence type="ECO:0000256" key="7">
    <source>
        <dbReference type="ARBA" id="ARBA00023172"/>
    </source>
</evidence>
<dbReference type="SUPFAM" id="SSF47729">
    <property type="entry name" value="IHF-like DNA-binding proteins"/>
    <property type="match status" value="1"/>
</dbReference>
<dbReference type="GO" id="GO:0005829">
    <property type="term" value="C:cytosol"/>
    <property type="evidence" value="ECO:0007669"/>
    <property type="project" value="TreeGrafter"/>
</dbReference>
<dbReference type="InterPro" id="IPR005684">
    <property type="entry name" value="IHF_alpha"/>
</dbReference>
<evidence type="ECO:0000313" key="10">
    <source>
        <dbReference type="Proteomes" id="UP000057609"/>
    </source>
</evidence>
<dbReference type="Gene3D" id="4.10.520.10">
    <property type="entry name" value="IHF-like DNA-binding proteins"/>
    <property type="match status" value="1"/>
</dbReference>
<accession>A0A0B5BDN4</accession>
<keyword evidence="7" id="KW-0233">DNA recombination</keyword>
<dbReference type="InterPro" id="IPR000119">
    <property type="entry name" value="Hist_DNA-bd"/>
</dbReference>
<dbReference type="PANTHER" id="PTHR33175:SF2">
    <property type="entry name" value="INTEGRATION HOST FACTOR SUBUNIT ALPHA"/>
    <property type="match status" value="1"/>
</dbReference>
<dbReference type="OrthoDB" id="9797747at2"/>
<dbReference type="GO" id="GO:0009893">
    <property type="term" value="P:positive regulation of metabolic process"/>
    <property type="evidence" value="ECO:0007669"/>
    <property type="project" value="UniProtKB-ARBA"/>
</dbReference>
<dbReference type="PROSITE" id="PS00045">
    <property type="entry name" value="HISTONE_LIKE"/>
    <property type="match status" value="1"/>
</dbReference>
<evidence type="ECO:0000256" key="5">
    <source>
        <dbReference type="ARBA" id="ARBA00023125"/>
    </source>
</evidence>
<dbReference type="GO" id="GO:0006310">
    <property type="term" value="P:DNA recombination"/>
    <property type="evidence" value="ECO:0007669"/>
    <property type="project" value="UniProtKB-KW"/>
</dbReference>
<evidence type="ECO:0000256" key="4">
    <source>
        <dbReference type="ARBA" id="ARBA00023015"/>
    </source>
</evidence>
<keyword evidence="4" id="KW-0805">Transcription regulation</keyword>
<dbReference type="Proteomes" id="UP000057609">
    <property type="component" value="Chromosome"/>
</dbReference>
<proteinExistence type="inferred from homology"/>
<evidence type="ECO:0000256" key="1">
    <source>
        <dbReference type="ARBA" id="ARBA00010529"/>
    </source>
</evidence>
<dbReference type="SMART" id="SM00411">
    <property type="entry name" value="BHL"/>
    <property type="match status" value="1"/>
</dbReference>
<dbReference type="EMBL" id="CP009788">
    <property type="protein sequence ID" value="AJE02186.1"/>
    <property type="molecule type" value="Genomic_DNA"/>
</dbReference>
<dbReference type="AlphaFoldDB" id="A0A0B5BDN4"/>
<keyword evidence="3" id="KW-0810">Translation regulation</keyword>
<name>A0A0B5BDN4_9BACT</name>
<evidence type="ECO:0000256" key="6">
    <source>
        <dbReference type="ARBA" id="ARBA00023163"/>
    </source>
</evidence>
<dbReference type="GO" id="GO:0003677">
    <property type="term" value="F:DNA binding"/>
    <property type="evidence" value="ECO:0007669"/>
    <property type="project" value="UniProtKB-KW"/>
</dbReference>